<organism evidence="1">
    <name type="scientific">marine sediment metagenome</name>
    <dbReference type="NCBI Taxonomy" id="412755"/>
    <lineage>
        <taxon>unclassified sequences</taxon>
        <taxon>metagenomes</taxon>
        <taxon>ecological metagenomes</taxon>
    </lineage>
</organism>
<sequence length="85" mass="9710">ECSKQEKIMTKNKNKKKDNSIIGKIDILTNKNLKGADIKALKTILANKNKRLTDLEKKIIHDFSIMAKQENMSNFINDLRKAIAP</sequence>
<dbReference type="AlphaFoldDB" id="A0A0F9B4W3"/>
<accession>A0A0F9B4W3</accession>
<protein>
    <submittedName>
        <fullName evidence="1">Uncharacterized protein</fullName>
    </submittedName>
</protein>
<gene>
    <name evidence="1" type="ORF">LCGC14_2831430</name>
</gene>
<reference evidence="1" key="1">
    <citation type="journal article" date="2015" name="Nature">
        <title>Complex archaea that bridge the gap between prokaryotes and eukaryotes.</title>
        <authorList>
            <person name="Spang A."/>
            <person name="Saw J.H."/>
            <person name="Jorgensen S.L."/>
            <person name="Zaremba-Niedzwiedzka K."/>
            <person name="Martijn J."/>
            <person name="Lind A.E."/>
            <person name="van Eijk R."/>
            <person name="Schleper C."/>
            <person name="Guy L."/>
            <person name="Ettema T.J."/>
        </authorList>
    </citation>
    <scope>NUCLEOTIDE SEQUENCE</scope>
</reference>
<evidence type="ECO:0000313" key="1">
    <source>
        <dbReference type="EMBL" id="KKK79641.1"/>
    </source>
</evidence>
<dbReference type="EMBL" id="LAZR01053935">
    <property type="protein sequence ID" value="KKK79641.1"/>
    <property type="molecule type" value="Genomic_DNA"/>
</dbReference>
<proteinExistence type="predicted"/>
<comment type="caution">
    <text evidence="1">The sequence shown here is derived from an EMBL/GenBank/DDBJ whole genome shotgun (WGS) entry which is preliminary data.</text>
</comment>
<name>A0A0F9B4W3_9ZZZZ</name>
<feature type="non-terminal residue" evidence="1">
    <location>
        <position position="1"/>
    </location>
</feature>